<dbReference type="InterPro" id="IPR051045">
    <property type="entry name" value="TonB-dependent_transducer"/>
</dbReference>
<evidence type="ECO:0000313" key="13">
    <source>
        <dbReference type="EMBL" id="QDC43578.1"/>
    </source>
</evidence>
<protein>
    <submittedName>
        <fullName evidence="13">TonB family protein</fullName>
    </submittedName>
</protein>
<dbReference type="GO" id="GO:0055085">
    <property type="term" value="P:transmembrane transport"/>
    <property type="evidence" value="ECO:0007669"/>
    <property type="project" value="InterPro"/>
</dbReference>
<keyword evidence="3" id="KW-0813">Transport</keyword>
<dbReference type="NCBIfam" id="TIGR01352">
    <property type="entry name" value="tonB_Cterm"/>
    <property type="match status" value="1"/>
</dbReference>
<dbReference type="AlphaFoldDB" id="A0A5B8CQR4"/>
<gene>
    <name evidence="13" type="ORF">FIU01_02905</name>
</gene>
<sequence>MTRLIYPEQPDVSLLWRAVLVSLGLHALVVLLYPSLSRIALPTLPERLEVAFFSMKAAPPSTQLTPPAENPKPIEPTPFKPSPVVKPQPPLERPKQVFAAPANQASDYRVPEQAPPAQTEPAQTPAASTAPNNVAESAPHASNASAAKEAKANALAPIAQANTESDELTTSDSDAWGDYGEQLRSLVSKSKQYPAIAIRRHLEGEAMVVAQFVRGELVNVTLADSSKHMPLDEEAMRMVKKAIAQLGVKDSLKKKSFKITIPVSFKLE</sequence>
<evidence type="ECO:0000256" key="3">
    <source>
        <dbReference type="ARBA" id="ARBA00022448"/>
    </source>
</evidence>
<feature type="transmembrane region" description="Helical" evidence="11">
    <location>
        <begin position="14"/>
        <end position="33"/>
    </location>
</feature>
<dbReference type="PANTHER" id="PTHR33446:SF2">
    <property type="entry name" value="PROTEIN TONB"/>
    <property type="match status" value="1"/>
</dbReference>
<evidence type="ECO:0000256" key="11">
    <source>
        <dbReference type="SAM" id="Phobius"/>
    </source>
</evidence>
<dbReference type="KEGG" id="mmec:FIU01_02905"/>
<evidence type="ECO:0000256" key="4">
    <source>
        <dbReference type="ARBA" id="ARBA00022475"/>
    </source>
</evidence>
<name>A0A5B8CQR4_9PROT</name>
<dbReference type="GO" id="GO:0015031">
    <property type="term" value="P:protein transport"/>
    <property type="evidence" value="ECO:0007669"/>
    <property type="project" value="UniProtKB-KW"/>
</dbReference>
<evidence type="ECO:0000256" key="7">
    <source>
        <dbReference type="ARBA" id="ARBA00022927"/>
    </source>
</evidence>
<dbReference type="Proteomes" id="UP000311008">
    <property type="component" value="Chromosome"/>
</dbReference>
<keyword evidence="5" id="KW-0997">Cell inner membrane</keyword>
<dbReference type="SUPFAM" id="SSF74653">
    <property type="entry name" value="TolA/TonB C-terminal domain"/>
    <property type="match status" value="1"/>
</dbReference>
<feature type="region of interest" description="Disordered" evidence="10">
    <location>
        <begin position="103"/>
        <end position="150"/>
    </location>
</feature>
<comment type="similarity">
    <text evidence="2">Belongs to the TonB family.</text>
</comment>
<keyword evidence="6 11" id="KW-0812">Transmembrane</keyword>
<dbReference type="PANTHER" id="PTHR33446">
    <property type="entry name" value="PROTEIN TONB-RELATED"/>
    <property type="match status" value="1"/>
</dbReference>
<dbReference type="InterPro" id="IPR006260">
    <property type="entry name" value="TonB/TolA_C"/>
</dbReference>
<evidence type="ECO:0000259" key="12">
    <source>
        <dbReference type="PROSITE" id="PS52015"/>
    </source>
</evidence>
<dbReference type="PROSITE" id="PS52015">
    <property type="entry name" value="TONB_CTD"/>
    <property type="match status" value="1"/>
</dbReference>
<evidence type="ECO:0000256" key="6">
    <source>
        <dbReference type="ARBA" id="ARBA00022692"/>
    </source>
</evidence>
<evidence type="ECO:0000256" key="8">
    <source>
        <dbReference type="ARBA" id="ARBA00022989"/>
    </source>
</evidence>
<dbReference type="GO" id="GO:0031992">
    <property type="term" value="F:energy transducer activity"/>
    <property type="evidence" value="ECO:0007669"/>
    <property type="project" value="TreeGrafter"/>
</dbReference>
<keyword evidence="8 11" id="KW-1133">Transmembrane helix</keyword>
<proteinExistence type="inferred from homology"/>
<evidence type="ECO:0000313" key="14">
    <source>
        <dbReference type="Proteomes" id="UP000311008"/>
    </source>
</evidence>
<keyword evidence="14" id="KW-1185">Reference proteome</keyword>
<keyword evidence="7" id="KW-0653">Protein transport</keyword>
<evidence type="ECO:0000256" key="1">
    <source>
        <dbReference type="ARBA" id="ARBA00004383"/>
    </source>
</evidence>
<dbReference type="RefSeq" id="WP_140002803.1">
    <property type="nucleotide sequence ID" value="NZ_CP040946.1"/>
</dbReference>
<dbReference type="OrthoDB" id="8538740at2"/>
<keyword evidence="9 11" id="KW-0472">Membrane</keyword>
<keyword evidence="4" id="KW-1003">Cell membrane</keyword>
<evidence type="ECO:0000256" key="10">
    <source>
        <dbReference type="SAM" id="MobiDB-lite"/>
    </source>
</evidence>
<dbReference type="EMBL" id="CP040946">
    <property type="protein sequence ID" value="QDC43578.1"/>
    <property type="molecule type" value="Genomic_DNA"/>
</dbReference>
<feature type="region of interest" description="Disordered" evidence="10">
    <location>
        <begin position="60"/>
        <end position="91"/>
    </location>
</feature>
<accession>A0A5B8CQR4</accession>
<dbReference type="GO" id="GO:0098797">
    <property type="term" value="C:plasma membrane protein complex"/>
    <property type="evidence" value="ECO:0007669"/>
    <property type="project" value="TreeGrafter"/>
</dbReference>
<feature type="compositionally biased region" description="Low complexity" evidence="10">
    <location>
        <begin position="111"/>
        <end position="150"/>
    </location>
</feature>
<feature type="compositionally biased region" description="Pro residues" evidence="10">
    <location>
        <begin position="68"/>
        <end position="91"/>
    </location>
</feature>
<organism evidence="13 14">
    <name type="scientific">Methylophilus medardicus</name>
    <dbReference type="NCBI Taxonomy" id="2588534"/>
    <lineage>
        <taxon>Bacteria</taxon>
        <taxon>Pseudomonadati</taxon>
        <taxon>Pseudomonadota</taxon>
        <taxon>Betaproteobacteria</taxon>
        <taxon>Nitrosomonadales</taxon>
        <taxon>Methylophilaceae</taxon>
        <taxon>Methylophilus</taxon>
    </lineage>
</organism>
<evidence type="ECO:0000256" key="9">
    <source>
        <dbReference type="ARBA" id="ARBA00023136"/>
    </source>
</evidence>
<dbReference type="Gene3D" id="3.30.1150.10">
    <property type="match status" value="1"/>
</dbReference>
<evidence type="ECO:0000256" key="2">
    <source>
        <dbReference type="ARBA" id="ARBA00006555"/>
    </source>
</evidence>
<dbReference type="Pfam" id="PF03544">
    <property type="entry name" value="TonB_C"/>
    <property type="match status" value="1"/>
</dbReference>
<reference evidence="14" key="1">
    <citation type="journal article" date="2019" name="ISME J.">
        <title>Evolution in action: habitat transition from sediment to the pelagial leads to genome streamlining in Methylophilaceae.</title>
        <authorList>
            <person name="Salcher M."/>
            <person name="Schaefle D."/>
            <person name="Kaspar M."/>
            <person name="Neuenschwander S.M."/>
            <person name="Ghai R."/>
        </authorList>
    </citation>
    <scope>NUCLEOTIDE SEQUENCE [LARGE SCALE GENOMIC DNA]</scope>
    <source>
        <strain evidence="14">MMS-M-51</strain>
    </source>
</reference>
<feature type="domain" description="TonB C-terminal" evidence="12">
    <location>
        <begin position="178"/>
        <end position="268"/>
    </location>
</feature>
<dbReference type="InterPro" id="IPR037682">
    <property type="entry name" value="TonB_C"/>
</dbReference>
<evidence type="ECO:0000256" key="5">
    <source>
        <dbReference type="ARBA" id="ARBA00022519"/>
    </source>
</evidence>
<comment type="subcellular location">
    <subcellularLocation>
        <location evidence="1">Cell inner membrane</location>
        <topology evidence="1">Single-pass membrane protein</topology>
        <orientation evidence="1">Periplasmic side</orientation>
    </subcellularLocation>
</comment>